<evidence type="ECO:0000313" key="2">
    <source>
        <dbReference type="Proteomes" id="UP001498398"/>
    </source>
</evidence>
<comment type="caution">
    <text evidence="1">The sequence shown here is derived from an EMBL/GenBank/DDBJ whole genome shotgun (WGS) entry which is preliminary data.</text>
</comment>
<name>A0ABR1J4Z6_9AGAR</name>
<evidence type="ECO:0000313" key="1">
    <source>
        <dbReference type="EMBL" id="KAK7450526.1"/>
    </source>
</evidence>
<keyword evidence="2" id="KW-1185">Reference proteome</keyword>
<dbReference type="EMBL" id="JBANRG010000033">
    <property type="protein sequence ID" value="KAK7450526.1"/>
    <property type="molecule type" value="Genomic_DNA"/>
</dbReference>
<proteinExistence type="predicted"/>
<sequence>MPDQKPECNAFNKEDIDRANNILASMVQTAVNKSLKTESRDVLKMAAALSRDLSRSLETIRSDMDQLRESYVSTEKDLNTTSGALTKLLSQLDLLEDEAKHSFSFLRNAVAETSVPDYSVLFADSRRLEGALEKLEELLE</sequence>
<reference evidence="1 2" key="1">
    <citation type="submission" date="2024-01" db="EMBL/GenBank/DDBJ databases">
        <title>A draft genome for the cacao thread blight pathogen Marasmiellus scandens.</title>
        <authorList>
            <person name="Baruah I.K."/>
            <person name="Leung J."/>
            <person name="Bukari Y."/>
            <person name="Amoako-Attah I."/>
            <person name="Meinhardt L.W."/>
            <person name="Bailey B.A."/>
            <person name="Cohen S.P."/>
        </authorList>
    </citation>
    <scope>NUCLEOTIDE SEQUENCE [LARGE SCALE GENOMIC DNA]</scope>
    <source>
        <strain evidence="1 2">GH-19</strain>
    </source>
</reference>
<organism evidence="1 2">
    <name type="scientific">Marasmiellus scandens</name>
    <dbReference type="NCBI Taxonomy" id="2682957"/>
    <lineage>
        <taxon>Eukaryota</taxon>
        <taxon>Fungi</taxon>
        <taxon>Dikarya</taxon>
        <taxon>Basidiomycota</taxon>
        <taxon>Agaricomycotina</taxon>
        <taxon>Agaricomycetes</taxon>
        <taxon>Agaricomycetidae</taxon>
        <taxon>Agaricales</taxon>
        <taxon>Marasmiineae</taxon>
        <taxon>Omphalotaceae</taxon>
        <taxon>Marasmiellus</taxon>
    </lineage>
</organism>
<gene>
    <name evidence="1" type="ORF">VKT23_012835</name>
</gene>
<dbReference type="Proteomes" id="UP001498398">
    <property type="component" value="Unassembled WGS sequence"/>
</dbReference>
<accession>A0ABR1J4Z6</accession>
<protein>
    <submittedName>
        <fullName evidence="1">Uncharacterized protein</fullName>
    </submittedName>
</protein>